<dbReference type="AlphaFoldDB" id="A0A4Q7VE94"/>
<dbReference type="InterPro" id="IPR039424">
    <property type="entry name" value="SBP_5"/>
</dbReference>
<comment type="caution">
    <text evidence="5">The sequence shown here is derived from an EMBL/GenBank/DDBJ whole genome shotgun (WGS) entry which is preliminary data.</text>
</comment>
<dbReference type="GO" id="GO:1904680">
    <property type="term" value="F:peptide transmembrane transporter activity"/>
    <property type="evidence" value="ECO:0007669"/>
    <property type="project" value="TreeGrafter"/>
</dbReference>
<dbReference type="InterPro" id="IPR000914">
    <property type="entry name" value="SBP_5_dom"/>
</dbReference>
<gene>
    <name evidence="5" type="ORF">EV670_3440</name>
</gene>
<dbReference type="InterPro" id="IPR030678">
    <property type="entry name" value="Peptide/Ni-bd"/>
</dbReference>
<dbReference type="SUPFAM" id="SSF53850">
    <property type="entry name" value="Periplasmic binding protein-like II"/>
    <property type="match status" value="1"/>
</dbReference>
<dbReference type="RefSeq" id="WP_130434417.1">
    <property type="nucleotide sequence ID" value="NZ_SHKP01000008.1"/>
</dbReference>
<dbReference type="Gene3D" id="3.10.105.10">
    <property type="entry name" value="Dipeptide-binding Protein, Domain 3"/>
    <property type="match status" value="1"/>
</dbReference>
<dbReference type="Proteomes" id="UP000293671">
    <property type="component" value="Unassembled WGS sequence"/>
</dbReference>
<sequence length="526" mass="58070">MRIDLRSRLALLAALLLAAPAHAAGTLTVCAEGAPEGFDIVQYELANTNDIAGLPIYDQLLRFKPGTTELMPGIAERWDISADGLVYDLHLRRGVRFHSTPWFKPSRELNADDVLFSINRMFDKSHPAHGSARNGYVYWAGMQMSALIRSVEKLDPYKVRFTLTRPNAPFLANLAIANIGSVYPAEYAGQLLKANRLDQLNTQPVGSGPFVFRSYQKDAIVRYDANLDYWAGRPPVDRLVFAVTIDPDVRAQRLLAGECLVGDLKSQSVASLKPGGVLEVLRFNPLVTSYLALNTQHKLLDDARLRRALWLAIDKKAYIQAVNAGFATPAASFLPPGIWSHDPTLKDRADPQEARELVKAAGYDGSELQLFIGTGSDRKRAAEMLQADWAKVGIKVQVRVMELGELYKRTGAGEHDIALLSWFGDNGDPDNFFSPNLSCVAAAKGGGNKAHWCDKSFDALLDAANRSTDRARRSELYRQAQRKVHEEVPVIPLTYPVELTGLNKRVGGFVPSPFANMDFRAVSLKP</sequence>
<protein>
    <submittedName>
        <fullName evidence="5">Dipeptide transport system substrate-binding protein</fullName>
    </submittedName>
</protein>
<feature type="domain" description="Solute-binding protein family 5" evidence="4">
    <location>
        <begin position="69"/>
        <end position="441"/>
    </location>
</feature>
<dbReference type="GO" id="GO:0030288">
    <property type="term" value="C:outer membrane-bounded periplasmic space"/>
    <property type="evidence" value="ECO:0007669"/>
    <property type="project" value="TreeGrafter"/>
</dbReference>
<feature type="chain" id="PRO_5020425693" evidence="3">
    <location>
        <begin position="24"/>
        <end position="526"/>
    </location>
</feature>
<dbReference type="CDD" id="cd08493">
    <property type="entry name" value="PBP2_DppA_like"/>
    <property type="match status" value="1"/>
</dbReference>
<evidence type="ECO:0000256" key="2">
    <source>
        <dbReference type="ARBA" id="ARBA00022729"/>
    </source>
</evidence>
<dbReference type="OrthoDB" id="9801799at2"/>
<evidence type="ECO:0000256" key="3">
    <source>
        <dbReference type="SAM" id="SignalP"/>
    </source>
</evidence>
<dbReference type="Gene3D" id="3.40.190.10">
    <property type="entry name" value="Periplasmic binding protein-like II"/>
    <property type="match status" value="1"/>
</dbReference>
<dbReference type="EMBL" id="SHKP01000008">
    <property type="protein sequence ID" value="RZT93883.1"/>
    <property type="molecule type" value="Genomic_DNA"/>
</dbReference>
<dbReference type="GO" id="GO:0042938">
    <property type="term" value="P:dipeptide transport"/>
    <property type="evidence" value="ECO:0007669"/>
    <property type="project" value="TreeGrafter"/>
</dbReference>
<name>A0A4Q7VE94_9BURK</name>
<keyword evidence="6" id="KW-1185">Reference proteome</keyword>
<dbReference type="Gene3D" id="3.90.76.10">
    <property type="entry name" value="Dipeptide-binding Protein, Domain 1"/>
    <property type="match status" value="1"/>
</dbReference>
<dbReference type="Pfam" id="PF00496">
    <property type="entry name" value="SBP_bac_5"/>
    <property type="match status" value="1"/>
</dbReference>
<accession>A0A4Q7VE94</accession>
<evidence type="ECO:0000313" key="5">
    <source>
        <dbReference type="EMBL" id="RZT93883.1"/>
    </source>
</evidence>
<keyword evidence="2 3" id="KW-0732">Signal</keyword>
<dbReference type="PANTHER" id="PTHR30290:SF38">
    <property type="entry name" value="D,D-DIPEPTIDE-BINDING PERIPLASMIC PROTEIN DDPA-RELATED"/>
    <property type="match status" value="1"/>
</dbReference>
<dbReference type="PIRSF" id="PIRSF002741">
    <property type="entry name" value="MppA"/>
    <property type="match status" value="1"/>
</dbReference>
<proteinExistence type="inferred from homology"/>
<reference evidence="5 6" key="1">
    <citation type="submission" date="2019-02" db="EMBL/GenBank/DDBJ databases">
        <title>Genomic Encyclopedia of Type Strains, Phase IV (KMG-IV): sequencing the most valuable type-strain genomes for metagenomic binning, comparative biology and taxonomic classification.</title>
        <authorList>
            <person name="Goeker M."/>
        </authorList>
    </citation>
    <scope>NUCLEOTIDE SEQUENCE [LARGE SCALE GENOMIC DNA]</scope>
    <source>
        <strain evidence="5 6">DSM 19570</strain>
    </source>
</reference>
<feature type="signal peptide" evidence="3">
    <location>
        <begin position="1"/>
        <end position="23"/>
    </location>
</feature>
<evidence type="ECO:0000259" key="4">
    <source>
        <dbReference type="Pfam" id="PF00496"/>
    </source>
</evidence>
<evidence type="ECO:0000313" key="6">
    <source>
        <dbReference type="Proteomes" id="UP000293671"/>
    </source>
</evidence>
<evidence type="ECO:0000256" key="1">
    <source>
        <dbReference type="ARBA" id="ARBA00005695"/>
    </source>
</evidence>
<comment type="similarity">
    <text evidence="1">Belongs to the bacterial solute-binding protein 5 family.</text>
</comment>
<organism evidence="5 6">
    <name type="scientific">Rivibacter subsaxonicus</name>
    <dbReference type="NCBI Taxonomy" id="457575"/>
    <lineage>
        <taxon>Bacteria</taxon>
        <taxon>Pseudomonadati</taxon>
        <taxon>Pseudomonadota</taxon>
        <taxon>Betaproteobacteria</taxon>
        <taxon>Burkholderiales</taxon>
        <taxon>Rivibacter</taxon>
    </lineage>
</organism>
<dbReference type="PANTHER" id="PTHR30290">
    <property type="entry name" value="PERIPLASMIC BINDING COMPONENT OF ABC TRANSPORTER"/>
    <property type="match status" value="1"/>
</dbReference>
<dbReference type="GO" id="GO:0043190">
    <property type="term" value="C:ATP-binding cassette (ABC) transporter complex"/>
    <property type="evidence" value="ECO:0007669"/>
    <property type="project" value="InterPro"/>
</dbReference>